<accession>A0A383CME5</accession>
<feature type="transmembrane region" description="Helical" evidence="1">
    <location>
        <begin position="93"/>
        <end position="116"/>
    </location>
</feature>
<dbReference type="EMBL" id="UINC01209990">
    <property type="protein sequence ID" value="SVE33249.1"/>
    <property type="molecule type" value="Genomic_DNA"/>
</dbReference>
<evidence type="ECO:0000256" key="1">
    <source>
        <dbReference type="SAM" id="Phobius"/>
    </source>
</evidence>
<keyword evidence="1" id="KW-1133">Transmembrane helix</keyword>
<protein>
    <submittedName>
        <fullName evidence="2">Uncharacterized protein</fullName>
    </submittedName>
</protein>
<reference evidence="2" key="1">
    <citation type="submission" date="2018-05" db="EMBL/GenBank/DDBJ databases">
        <authorList>
            <person name="Lanie J.A."/>
            <person name="Ng W.-L."/>
            <person name="Kazmierczak K.M."/>
            <person name="Andrzejewski T.M."/>
            <person name="Davidsen T.M."/>
            <person name="Wayne K.J."/>
            <person name="Tettelin H."/>
            <person name="Glass J.I."/>
            <person name="Rusch D."/>
            <person name="Podicherti R."/>
            <person name="Tsui H.-C.T."/>
            <person name="Winkler M.E."/>
        </authorList>
    </citation>
    <scope>NUCLEOTIDE SEQUENCE</scope>
</reference>
<proteinExistence type="predicted"/>
<name>A0A383CME5_9ZZZZ</name>
<feature type="transmembrane region" description="Helical" evidence="1">
    <location>
        <begin position="131"/>
        <end position="152"/>
    </location>
</feature>
<organism evidence="2">
    <name type="scientific">marine metagenome</name>
    <dbReference type="NCBI Taxonomy" id="408172"/>
    <lineage>
        <taxon>unclassified sequences</taxon>
        <taxon>metagenomes</taxon>
        <taxon>ecological metagenomes</taxon>
    </lineage>
</organism>
<keyword evidence="1" id="KW-0812">Transmembrane</keyword>
<keyword evidence="1" id="KW-0472">Membrane</keyword>
<gene>
    <name evidence="2" type="ORF">METZ01_LOCUS486103</name>
</gene>
<sequence length="169" mass="18647">MNTEIIPNTIGIAEHQQIPTYSKCIIITDIVFCSLRSIMVLIMVLALATIGFDDELFDGELFVIEVLDAIFSLGIVIFGLIGNIMLLSKKPKAFVFCWLSASATIGSIIFSIWGAVVNLNFAQDNPIGSSILYSGILFAILRSIYLVFYIIAINKAKTNLYSHFETNTP</sequence>
<evidence type="ECO:0000313" key="2">
    <source>
        <dbReference type="EMBL" id="SVE33249.1"/>
    </source>
</evidence>
<feature type="transmembrane region" description="Helical" evidence="1">
    <location>
        <begin position="24"/>
        <end position="50"/>
    </location>
</feature>
<feature type="transmembrane region" description="Helical" evidence="1">
    <location>
        <begin position="62"/>
        <end position="81"/>
    </location>
</feature>
<dbReference type="AlphaFoldDB" id="A0A383CME5"/>